<evidence type="ECO:0000256" key="1">
    <source>
        <dbReference type="SAM" id="MobiDB-lite"/>
    </source>
</evidence>
<keyword evidence="2" id="KW-1185">Reference proteome</keyword>
<reference evidence="3" key="1">
    <citation type="submission" date="2025-08" db="UniProtKB">
        <authorList>
            <consortium name="RefSeq"/>
        </authorList>
    </citation>
    <scope>IDENTIFICATION</scope>
    <source>
        <tissue evidence="3">Seedling</tissue>
    </source>
</reference>
<dbReference type="PANTHER" id="PTHR31591:SF1">
    <property type="entry name" value="UPF0613 PROTEIN PB24D3.06C"/>
    <property type="match status" value="1"/>
</dbReference>
<dbReference type="Gene3D" id="3.40.50.1820">
    <property type="entry name" value="alpha/beta hydrolase"/>
    <property type="match status" value="2"/>
</dbReference>
<dbReference type="Proteomes" id="UP001652623">
    <property type="component" value="Chromosome 3"/>
</dbReference>
<dbReference type="InterPro" id="IPR013744">
    <property type="entry name" value="SidJ"/>
</dbReference>
<organism evidence="2 3">
    <name type="scientific">Ziziphus jujuba</name>
    <name type="common">Chinese jujube</name>
    <name type="synonym">Ziziphus sativa</name>
    <dbReference type="NCBI Taxonomy" id="326968"/>
    <lineage>
        <taxon>Eukaryota</taxon>
        <taxon>Viridiplantae</taxon>
        <taxon>Streptophyta</taxon>
        <taxon>Embryophyta</taxon>
        <taxon>Tracheophyta</taxon>
        <taxon>Spermatophyta</taxon>
        <taxon>Magnoliopsida</taxon>
        <taxon>eudicotyledons</taxon>
        <taxon>Gunneridae</taxon>
        <taxon>Pentapetalae</taxon>
        <taxon>rosids</taxon>
        <taxon>fabids</taxon>
        <taxon>Rosales</taxon>
        <taxon>Rhamnaceae</taxon>
        <taxon>Paliureae</taxon>
        <taxon>Ziziphus</taxon>
    </lineage>
</organism>
<name>A0ABM4A5F5_ZIZJJ</name>
<accession>A0ABM4A5F5</accession>
<dbReference type="InterPro" id="IPR029058">
    <property type="entry name" value="AB_hydrolase_fold"/>
</dbReference>
<dbReference type="PANTHER" id="PTHR31591">
    <property type="entry name" value="UPF0613 PROTEIN PB24D3.06C"/>
    <property type="match status" value="1"/>
</dbReference>
<gene>
    <name evidence="3" type="primary">LOC107423264</name>
</gene>
<dbReference type="RefSeq" id="XP_060671962.1">
    <property type="nucleotide sequence ID" value="XM_060815979.1"/>
</dbReference>
<feature type="region of interest" description="Disordered" evidence="1">
    <location>
        <begin position="77"/>
        <end position="98"/>
    </location>
</feature>
<proteinExistence type="predicted"/>
<dbReference type="GeneID" id="107423264"/>
<evidence type="ECO:0000313" key="2">
    <source>
        <dbReference type="Proteomes" id="UP001652623"/>
    </source>
</evidence>
<evidence type="ECO:0000313" key="3">
    <source>
        <dbReference type="RefSeq" id="XP_060671962.1"/>
    </source>
</evidence>
<dbReference type="Pfam" id="PF08538">
    <property type="entry name" value="DUF1749"/>
    <property type="match status" value="1"/>
</dbReference>
<sequence>MDPNPFRYLEPLAIALDQAKWSLVQLLMSSSHTGFGTSSLRQVGNWNVHAPVSDREYRATLPETPAMIDLASSMISEGRGSELMPREADPTAPMTAYR</sequence>
<protein>
    <submittedName>
        <fullName evidence="3">Uncharacterized protein LOC107423264 isoform X9</fullName>
    </submittedName>
</protein>